<name>A0A314ZWR4_PRUYE</name>
<organism evidence="1 2">
    <name type="scientific">Prunus yedoensis var. nudiflora</name>
    <dbReference type="NCBI Taxonomy" id="2094558"/>
    <lineage>
        <taxon>Eukaryota</taxon>
        <taxon>Viridiplantae</taxon>
        <taxon>Streptophyta</taxon>
        <taxon>Embryophyta</taxon>
        <taxon>Tracheophyta</taxon>
        <taxon>Spermatophyta</taxon>
        <taxon>Magnoliopsida</taxon>
        <taxon>eudicotyledons</taxon>
        <taxon>Gunneridae</taxon>
        <taxon>Pentapetalae</taxon>
        <taxon>rosids</taxon>
        <taxon>fabids</taxon>
        <taxon>Rosales</taxon>
        <taxon>Rosaceae</taxon>
        <taxon>Amygdaloideae</taxon>
        <taxon>Amygdaleae</taxon>
        <taxon>Prunus</taxon>
    </lineage>
</organism>
<gene>
    <name evidence="1" type="ORF">Pyn_17978</name>
</gene>
<reference evidence="1 2" key="1">
    <citation type="submission" date="2018-02" db="EMBL/GenBank/DDBJ databases">
        <title>Draft genome of wild Prunus yedoensis var. nudiflora.</title>
        <authorList>
            <person name="Baek S."/>
            <person name="Kim J.-H."/>
            <person name="Choi K."/>
            <person name="Kim G.-B."/>
            <person name="Cho A."/>
            <person name="Jang H."/>
            <person name="Shin C.-H."/>
            <person name="Yu H.-J."/>
            <person name="Mun J.-H."/>
        </authorList>
    </citation>
    <scope>NUCLEOTIDE SEQUENCE [LARGE SCALE GENOMIC DNA]</scope>
    <source>
        <strain evidence="2">cv. Jeju island</strain>
        <tissue evidence="1">Leaf</tissue>
    </source>
</reference>
<evidence type="ECO:0000313" key="1">
    <source>
        <dbReference type="EMBL" id="PQQ21391.1"/>
    </source>
</evidence>
<evidence type="ECO:0000313" key="2">
    <source>
        <dbReference type="Proteomes" id="UP000250321"/>
    </source>
</evidence>
<proteinExistence type="predicted"/>
<dbReference type="Proteomes" id="UP000250321">
    <property type="component" value="Unassembled WGS sequence"/>
</dbReference>
<comment type="caution">
    <text evidence="1">The sequence shown here is derived from an EMBL/GenBank/DDBJ whole genome shotgun (WGS) entry which is preliminary data.</text>
</comment>
<accession>A0A314ZWR4</accession>
<dbReference type="EMBL" id="PJQY01000012">
    <property type="protein sequence ID" value="PQQ21391.1"/>
    <property type="molecule type" value="Genomic_DNA"/>
</dbReference>
<sequence>MRTSIEHSAIRASEPSPPVGWLVPRHMVVKESSEWFSQTIPALDSFPRLTSFVFDEFGSDLLVGPEAKLKPRRD</sequence>
<protein>
    <submittedName>
        <fullName evidence="1">Uncharacterized protein</fullName>
    </submittedName>
</protein>
<keyword evidence="2" id="KW-1185">Reference proteome</keyword>
<dbReference type="AlphaFoldDB" id="A0A314ZWR4"/>